<feature type="transmembrane region" description="Helical" evidence="1">
    <location>
        <begin position="20"/>
        <end position="38"/>
    </location>
</feature>
<keyword evidence="2" id="KW-0614">Plasmid</keyword>
<reference evidence="2" key="1">
    <citation type="submission" date="2014-08" db="EMBL/GenBank/DDBJ databases">
        <title>Sequencing and characterization of a cryptic plasmid pLP-8 from Lactobacillus plantarum.</title>
        <authorList>
            <person name="Fang C.-Y."/>
            <person name="Chen Z.-W."/>
            <person name="Lin J.-H."/>
            <person name="Wang J.-P."/>
        </authorList>
    </citation>
    <scope>NUCLEOTIDE SEQUENCE</scope>
    <source>
        <strain evidence="2">ATIT-023</strain>
        <plasmid evidence="2">pLP-8</plasmid>
    </source>
</reference>
<organism evidence="2">
    <name type="scientific">Lactiplantibacillus plantarum</name>
    <name type="common">Lactobacillus plantarum</name>
    <dbReference type="NCBI Taxonomy" id="1590"/>
    <lineage>
        <taxon>Bacteria</taxon>
        <taxon>Bacillati</taxon>
        <taxon>Bacillota</taxon>
        <taxon>Bacilli</taxon>
        <taxon>Lactobacillales</taxon>
        <taxon>Lactobacillaceae</taxon>
        <taxon>Lactiplantibacillus</taxon>
    </lineage>
</organism>
<name>A0A0A7EPT7_LACPN</name>
<geneLocation type="plasmid" evidence="2">
    <name>pLP-8</name>
</geneLocation>
<evidence type="ECO:0000313" key="2">
    <source>
        <dbReference type="EMBL" id="AIY68683.1"/>
    </source>
</evidence>
<keyword evidence="1" id="KW-0812">Transmembrane</keyword>
<dbReference type="AlphaFoldDB" id="A0A0A7EPT7"/>
<keyword evidence="1" id="KW-1133">Transmembrane helix</keyword>
<keyword evidence="1" id="KW-0472">Membrane</keyword>
<dbReference type="RefSeq" id="WP_172685949.1">
    <property type="nucleotide sequence ID" value="NZ_KM272265.1"/>
</dbReference>
<feature type="transmembrane region" description="Helical" evidence="1">
    <location>
        <begin position="44"/>
        <end position="69"/>
    </location>
</feature>
<proteinExistence type="predicted"/>
<protein>
    <submittedName>
        <fullName evidence="2">Uncharacterized protein</fullName>
    </submittedName>
</protein>
<accession>A0A0A7EPT7</accession>
<evidence type="ECO:0000256" key="1">
    <source>
        <dbReference type="SAM" id="Phobius"/>
    </source>
</evidence>
<sequence length="163" mass="18355">MNNSFWGKLLDILTDGKHLFFVFAVALSSFTIYCFGLLPQYNCYLVACSVACSLLLLVQIVISVFYWIVSIVLRNKNVEDLVNDPSCLKVLYDLYKNNGNPLDLDNLNSKVISLSNAGLIYKVKEGSLQVYNGLDAIGHEYSAYNISPLGEKYLIRKLKMHSN</sequence>
<dbReference type="EMBL" id="KM272265">
    <property type="protein sequence ID" value="AIY68683.1"/>
    <property type="molecule type" value="Genomic_DNA"/>
</dbReference>